<sequence>MYGRTDEYYIREASRNPNSYLYKKICTSGPVTTFRLLAEQSFDLGSVTVNKLEPADSVWTEKITKPGDSNATQTSTPQTKETQPCTSSSRRPNSLFYIEW</sequence>
<name>A0AAV0W381_9HEMI</name>
<proteinExistence type="predicted"/>
<reference evidence="2 3" key="1">
    <citation type="submission" date="2023-01" db="EMBL/GenBank/DDBJ databases">
        <authorList>
            <person name="Whitehead M."/>
        </authorList>
    </citation>
    <scope>NUCLEOTIDE SEQUENCE [LARGE SCALE GENOMIC DNA]</scope>
</reference>
<evidence type="ECO:0000256" key="1">
    <source>
        <dbReference type="SAM" id="MobiDB-lite"/>
    </source>
</evidence>
<accession>A0AAV0W381</accession>
<evidence type="ECO:0000313" key="2">
    <source>
        <dbReference type="EMBL" id="CAI6350252.1"/>
    </source>
</evidence>
<dbReference type="Proteomes" id="UP001160148">
    <property type="component" value="Unassembled WGS sequence"/>
</dbReference>
<gene>
    <name evidence="2" type="ORF">MEUPH1_LOCUS6733</name>
</gene>
<feature type="region of interest" description="Disordered" evidence="1">
    <location>
        <begin position="60"/>
        <end position="93"/>
    </location>
</feature>
<keyword evidence="3" id="KW-1185">Reference proteome</keyword>
<organism evidence="2 3">
    <name type="scientific">Macrosiphum euphorbiae</name>
    <name type="common">potato aphid</name>
    <dbReference type="NCBI Taxonomy" id="13131"/>
    <lineage>
        <taxon>Eukaryota</taxon>
        <taxon>Metazoa</taxon>
        <taxon>Ecdysozoa</taxon>
        <taxon>Arthropoda</taxon>
        <taxon>Hexapoda</taxon>
        <taxon>Insecta</taxon>
        <taxon>Pterygota</taxon>
        <taxon>Neoptera</taxon>
        <taxon>Paraneoptera</taxon>
        <taxon>Hemiptera</taxon>
        <taxon>Sternorrhyncha</taxon>
        <taxon>Aphidomorpha</taxon>
        <taxon>Aphidoidea</taxon>
        <taxon>Aphididae</taxon>
        <taxon>Macrosiphini</taxon>
        <taxon>Macrosiphum</taxon>
    </lineage>
</organism>
<feature type="compositionally biased region" description="Polar residues" evidence="1">
    <location>
        <begin position="67"/>
        <end position="92"/>
    </location>
</feature>
<comment type="caution">
    <text evidence="2">The sequence shown here is derived from an EMBL/GenBank/DDBJ whole genome shotgun (WGS) entry which is preliminary data.</text>
</comment>
<dbReference type="AlphaFoldDB" id="A0AAV0W381"/>
<protein>
    <submittedName>
        <fullName evidence="2">Uncharacterized protein</fullName>
    </submittedName>
</protein>
<evidence type="ECO:0000313" key="3">
    <source>
        <dbReference type="Proteomes" id="UP001160148"/>
    </source>
</evidence>
<dbReference type="EMBL" id="CARXXK010000001">
    <property type="protein sequence ID" value="CAI6350252.1"/>
    <property type="molecule type" value="Genomic_DNA"/>
</dbReference>